<dbReference type="Proteomes" id="UP001152523">
    <property type="component" value="Unassembled WGS sequence"/>
</dbReference>
<name>A0AAV0E007_9ASTE</name>
<feature type="compositionally biased region" description="Basic and acidic residues" evidence="1">
    <location>
        <begin position="69"/>
        <end position="97"/>
    </location>
</feature>
<dbReference type="EMBL" id="CAMAPF010000210">
    <property type="protein sequence ID" value="CAH9113589.1"/>
    <property type="molecule type" value="Genomic_DNA"/>
</dbReference>
<dbReference type="AlphaFoldDB" id="A0AAV0E007"/>
<proteinExistence type="predicted"/>
<evidence type="ECO:0000256" key="1">
    <source>
        <dbReference type="SAM" id="MobiDB-lite"/>
    </source>
</evidence>
<accession>A0AAV0E007</accession>
<organism evidence="2 3">
    <name type="scientific">Cuscuta epithymum</name>
    <dbReference type="NCBI Taxonomy" id="186058"/>
    <lineage>
        <taxon>Eukaryota</taxon>
        <taxon>Viridiplantae</taxon>
        <taxon>Streptophyta</taxon>
        <taxon>Embryophyta</taxon>
        <taxon>Tracheophyta</taxon>
        <taxon>Spermatophyta</taxon>
        <taxon>Magnoliopsida</taxon>
        <taxon>eudicotyledons</taxon>
        <taxon>Gunneridae</taxon>
        <taxon>Pentapetalae</taxon>
        <taxon>asterids</taxon>
        <taxon>lamiids</taxon>
        <taxon>Solanales</taxon>
        <taxon>Convolvulaceae</taxon>
        <taxon>Cuscuteae</taxon>
        <taxon>Cuscuta</taxon>
        <taxon>Cuscuta subgen. Cuscuta</taxon>
    </lineage>
</organism>
<keyword evidence="3" id="KW-1185">Reference proteome</keyword>
<evidence type="ECO:0000313" key="2">
    <source>
        <dbReference type="EMBL" id="CAH9113589.1"/>
    </source>
</evidence>
<sequence>MKDCRMPKRKKDAEYYKQKMNLNKKKMLLAMEESCEKSALMAEKDHWMDDSDEEENLALMAVVEEEEKEKDAEKEGKMKSTPAADEKEKDKAEEKKNLPTATNADEATALTAENRNADNEV</sequence>
<comment type="caution">
    <text evidence="2">The sequence shown here is derived from an EMBL/GenBank/DDBJ whole genome shotgun (WGS) entry which is preliminary data.</text>
</comment>
<reference evidence="2" key="1">
    <citation type="submission" date="2022-07" db="EMBL/GenBank/DDBJ databases">
        <authorList>
            <person name="Macas J."/>
            <person name="Novak P."/>
            <person name="Neumann P."/>
        </authorList>
    </citation>
    <scope>NUCLEOTIDE SEQUENCE</scope>
</reference>
<protein>
    <submittedName>
        <fullName evidence="2">Uncharacterized protein</fullName>
    </submittedName>
</protein>
<feature type="region of interest" description="Disordered" evidence="1">
    <location>
        <begin position="62"/>
        <end position="121"/>
    </location>
</feature>
<gene>
    <name evidence="2" type="ORF">CEPIT_LOCUS20368</name>
</gene>
<evidence type="ECO:0000313" key="3">
    <source>
        <dbReference type="Proteomes" id="UP001152523"/>
    </source>
</evidence>